<feature type="chain" id="PRO_5043040762" evidence="2">
    <location>
        <begin position="29"/>
        <end position="942"/>
    </location>
</feature>
<evidence type="ECO:0000313" key="4">
    <source>
        <dbReference type="EMBL" id="SUB80146.1"/>
    </source>
</evidence>
<dbReference type="SUPFAM" id="SSF51445">
    <property type="entry name" value="(Trans)glycosidases"/>
    <property type="match status" value="1"/>
</dbReference>
<dbReference type="CDD" id="cd11315">
    <property type="entry name" value="AmyAc_bac1_AmyA"/>
    <property type="match status" value="1"/>
</dbReference>
<protein>
    <submittedName>
        <fullName evidence="4">Alpha-amylase</fullName>
        <ecNumber evidence="4">3.2.1.1</ecNumber>
    </submittedName>
</protein>
<dbReference type="Gene3D" id="3.20.20.80">
    <property type="entry name" value="Glycosidases"/>
    <property type="match status" value="1"/>
</dbReference>
<dbReference type="AlphaFoldDB" id="A0AAQ1UHG4"/>
<dbReference type="InterPro" id="IPR013780">
    <property type="entry name" value="Glyco_hydro_b"/>
</dbReference>
<feature type="signal peptide" evidence="2">
    <location>
        <begin position="1"/>
        <end position="28"/>
    </location>
</feature>
<name>A0AAQ1UHG4_9BACT</name>
<dbReference type="InterPro" id="IPR013783">
    <property type="entry name" value="Ig-like_fold"/>
</dbReference>
<dbReference type="InterPro" id="IPR017853">
    <property type="entry name" value="GH"/>
</dbReference>
<proteinExistence type="predicted"/>
<dbReference type="EMBL" id="UGTJ01000001">
    <property type="protein sequence ID" value="SUB80146.1"/>
    <property type="molecule type" value="Genomic_DNA"/>
</dbReference>
<evidence type="ECO:0000259" key="3">
    <source>
        <dbReference type="SMART" id="SM00642"/>
    </source>
</evidence>
<feature type="domain" description="Glycosyl hydrolase family 13 catalytic" evidence="3">
    <location>
        <begin position="41"/>
        <end position="349"/>
    </location>
</feature>
<reference evidence="4 5" key="1">
    <citation type="submission" date="2018-06" db="EMBL/GenBank/DDBJ databases">
        <authorList>
            <consortium name="Pathogen Informatics"/>
            <person name="Doyle S."/>
        </authorList>
    </citation>
    <scope>NUCLEOTIDE SEQUENCE [LARGE SCALE GENOMIC DNA]</scope>
    <source>
        <strain evidence="4 5">NCTC13063</strain>
    </source>
</reference>
<keyword evidence="2" id="KW-0732">Signal</keyword>
<dbReference type="RefSeq" id="WP_115153698.1">
    <property type="nucleotide sequence ID" value="NZ_DBFWLE010000024.1"/>
</dbReference>
<dbReference type="Gene3D" id="2.60.40.1180">
    <property type="entry name" value="Golgi alpha-mannosidase II"/>
    <property type="match status" value="1"/>
</dbReference>
<dbReference type="EC" id="3.2.1.1" evidence="4"/>
<evidence type="ECO:0000256" key="1">
    <source>
        <dbReference type="SAM" id="MobiDB-lite"/>
    </source>
</evidence>
<keyword evidence="4" id="KW-0378">Hydrolase</keyword>
<sequence>MNKTTQQQAKHYAMMLFMVLVSLQSALAGNGYGLPKTIQEGVILHCFDWKYTDITANLPNIAAAGFTAVQTSPAQTNYDGPTSWNTLYRPRDTEIGPNTLGTKADLATLCAEAHKLGIKVIVDVVANHTDGILKWVADFWKNTDLYHTHGDNINWGDRWQVTHGEIGMKDLKTEDPRVQQKFKAYIQALKAIGVDGCRFDAAKHIGLPSEGDGFWPAIIDKDMFNYGEILENTGGDDSKLLPEYMQYMSVTDSRYGTDNVLGAAKNGQATPYGGGNYSFTYSTDKLIYWGESHDTYCNKKGHSVGVSQEVVDRAYAVAASHNNIPALYFSRPVGTDGLGAQAGAMGSTHYTSKSVAEVNKFHNAMAGKGDYYTAAGSVASISRKDGGAIVVNFQGGGSVSVANGGGYATPGTYTDRVSGNTFTITATTISGTTDASGIAVLYEEANPSPTVVLSQKGGPFKAESLDLTATLRHATAGWYQVGTAEKVNFTGNATFTIGAGVDYGKTITVKWGATGTDGTEATGSETFTKTDPNAKVYVYYNNPYNWANVNCYLYKDKVNNSWPGKPMTYDAAISINGKTGWWYFEVPETYATGHVMVTDGKASGTRQYPGAGQPGIRLNGNSLYIDGETTGETTVTPGNQPTPPTPDDPTTGITIYVKADNAPYLYAWDNDKNKLNGQWPGKLMTAQTTINGISFYYQSFNENPINIIFNDNNNHQTANIMGVTSTSYFSYDGTTGYEKIEPPVKPDGVEITLSGEYTSFASSENLNFKDVDGLKAYIVSGYKKSKGNLTIVLLKADYVPAGTGLILKGTANTTYTVGKMEMEAGYHNFLKGVTAPTTISTTEGDNTNYVFVKDNGRYAFAKVASTRSLPAGKAYLQLPTSVSAAAGAKAIGFVIEGETTGVNEVAPATPAADEDYYTLSGIKTRKPTRGIYIHQGRKVVVI</sequence>
<feature type="region of interest" description="Disordered" evidence="1">
    <location>
        <begin position="629"/>
        <end position="650"/>
    </location>
</feature>
<gene>
    <name evidence="4" type="primary">amyE</name>
    <name evidence="4" type="ORF">NCTC13063_01427</name>
</gene>
<dbReference type="InterPro" id="IPR031965">
    <property type="entry name" value="CBM26"/>
</dbReference>
<accession>A0AAQ1UHG4</accession>
<dbReference type="SMART" id="SM00642">
    <property type="entry name" value="Aamy"/>
    <property type="match status" value="1"/>
</dbReference>
<dbReference type="GO" id="GO:0004556">
    <property type="term" value="F:alpha-amylase activity"/>
    <property type="evidence" value="ECO:0007669"/>
    <property type="project" value="UniProtKB-EC"/>
</dbReference>
<evidence type="ECO:0000313" key="5">
    <source>
        <dbReference type="Proteomes" id="UP000255283"/>
    </source>
</evidence>
<dbReference type="PANTHER" id="PTHR43447">
    <property type="entry name" value="ALPHA-AMYLASE"/>
    <property type="match status" value="1"/>
</dbReference>
<organism evidence="4 5">
    <name type="scientific">Segatella buccae</name>
    <dbReference type="NCBI Taxonomy" id="28126"/>
    <lineage>
        <taxon>Bacteria</taxon>
        <taxon>Pseudomonadati</taxon>
        <taxon>Bacteroidota</taxon>
        <taxon>Bacteroidia</taxon>
        <taxon>Bacteroidales</taxon>
        <taxon>Prevotellaceae</taxon>
        <taxon>Segatella</taxon>
    </lineage>
</organism>
<evidence type="ECO:0000256" key="2">
    <source>
        <dbReference type="SAM" id="SignalP"/>
    </source>
</evidence>
<feature type="compositionally biased region" description="Low complexity" evidence="1">
    <location>
        <begin position="629"/>
        <end position="639"/>
    </location>
</feature>
<comment type="caution">
    <text evidence="4">The sequence shown here is derived from an EMBL/GenBank/DDBJ whole genome shotgun (WGS) entry which is preliminary data.</text>
</comment>
<keyword evidence="4" id="KW-0326">Glycosidase</keyword>
<dbReference type="Proteomes" id="UP000255283">
    <property type="component" value="Unassembled WGS sequence"/>
</dbReference>
<dbReference type="InterPro" id="IPR006047">
    <property type="entry name" value="GH13_cat_dom"/>
</dbReference>
<dbReference type="GO" id="GO:0005975">
    <property type="term" value="P:carbohydrate metabolic process"/>
    <property type="evidence" value="ECO:0007669"/>
    <property type="project" value="InterPro"/>
</dbReference>
<dbReference type="Gene3D" id="2.60.40.10">
    <property type="entry name" value="Immunoglobulins"/>
    <property type="match status" value="2"/>
</dbReference>
<dbReference type="Pfam" id="PF16738">
    <property type="entry name" value="CBM26"/>
    <property type="match status" value="1"/>
</dbReference>
<dbReference type="Pfam" id="PF00128">
    <property type="entry name" value="Alpha-amylase"/>
    <property type="match status" value="1"/>
</dbReference>